<accession>A0ABQ2EWK4</accession>
<reference evidence="2" key="1">
    <citation type="journal article" date="2019" name="Int. J. Syst. Evol. Microbiol.">
        <title>The Global Catalogue of Microorganisms (GCM) 10K type strain sequencing project: providing services to taxonomists for standard genome sequencing and annotation.</title>
        <authorList>
            <consortium name="The Broad Institute Genomics Platform"/>
            <consortium name="The Broad Institute Genome Sequencing Center for Infectious Disease"/>
            <person name="Wu L."/>
            <person name="Ma J."/>
        </authorList>
    </citation>
    <scope>NUCLEOTIDE SEQUENCE [LARGE SCALE GENOMIC DNA]</scope>
    <source>
        <strain evidence="2">CGMCC 4.7275</strain>
    </source>
</reference>
<gene>
    <name evidence="1" type="ORF">GCM10011583_66480</name>
</gene>
<keyword evidence="2" id="KW-1185">Reference proteome</keyword>
<dbReference type="EMBL" id="BMMV01000031">
    <property type="protein sequence ID" value="GGK25166.1"/>
    <property type="molecule type" value="Genomic_DNA"/>
</dbReference>
<name>A0ABQ2EWK4_9ACTN</name>
<comment type="caution">
    <text evidence="1">The sequence shown here is derived from an EMBL/GenBank/DDBJ whole genome shotgun (WGS) entry which is preliminary data.</text>
</comment>
<organism evidence="1 2">
    <name type="scientific">Streptomyces camponoticapitis</name>
    <dbReference type="NCBI Taxonomy" id="1616125"/>
    <lineage>
        <taxon>Bacteria</taxon>
        <taxon>Bacillati</taxon>
        <taxon>Actinomycetota</taxon>
        <taxon>Actinomycetes</taxon>
        <taxon>Kitasatosporales</taxon>
        <taxon>Streptomycetaceae</taxon>
        <taxon>Streptomyces</taxon>
    </lineage>
</organism>
<evidence type="ECO:0000313" key="2">
    <source>
        <dbReference type="Proteomes" id="UP000660265"/>
    </source>
</evidence>
<evidence type="ECO:0008006" key="3">
    <source>
        <dbReference type="Google" id="ProtNLM"/>
    </source>
</evidence>
<proteinExistence type="predicted"/>
<evidence type="ECO:0000313" key="1">
    <source>
        <dbReference type="EMBL" id="GGK25166.1"/>
    </source>
</evidence>
<protein>
    <recommendedName>
        <fullName evidence="3">Knr4/Smi1-like domain-containing protein</fullName>
    </recommendedName>
</protein>
<sequence length="210" mass="22448">MNGQQNVGEAWRSLTGWLQSNAPVSFASLLPPADEQAIEAADTQLKHHLGFELPDQLAALWRLCGGVNHQEIEHDEEGEVGSGAFLPGGVIMSPVAALRPRMPDHAGKDWWQGAPVVPWLTGDESGPESGHWVGAIGVGRWGLDSLPGVGAEPAFPSIAAYLDAVLRTVTEGPANAMGPDVPGLVWGCLIWENPEYPLLDEALPHWTPIH</sequence>
<dbReference type="Proteomes" id="UP000660265">
    <property type="component" value="Unassembled WGS sequence"/>
</dbReference>